<dbReference type="Pfam" id="PF01063">
    <property type="entry name" value="Aminotran_4"/>
    <property type="match status" value="1"/>
</dbReference>
<dbReference type="Gene3D" id="3.30.470.10">
    <property type="match status" value="1"/>
</dbReference>
<evidence type="ECO:0000256" key="6">
    <source>
        <dbReference type="ARBA" id="ARBA00023239"/>
    </source>
</evidence>
<dbReference type="NCBIfam" id="TIGR03461">
    <property type="entry name" value="pabC_Proteo"/>
    <property type="match status" value="1"/>
</dbReference>
<evidence type="ECO:0000256" key="10">
    <source>
        <dbReference type="NCBIfam" id="TIGR03461"/>
    </source>
</evidence>
<dbReference type="GO" id="GO:0008696">
    <property type="term" value="F:4-amino-4-deoxychorismate lyase activity"/>
    <property type="evidence" value="ECO:0007669"/>
    <property type="project" value="UniProtKB-EC"/>
</dbReference>
<dbReference type="InterPro" id="IPR043131">
    <property type="entry name" value="BCAT-like_N"/>
</dbReference>
<evidence type="ECO:0000256" key="3">
    <source>
        <dbReference type="ARBA" id="ARBA00011738"/>
    </source>
</evidence>
<comment type="subunit">
    <text evidence="3">Homodimer.</text>
</comment>
<dbReference type="CDD" id="cd01559">
    <property type="entry name" value="ADCL_like"/>
    <property type="match status" value="1"/>
</dbReference>
<sequence>MSIPTNPSVLVNGRSVDPLEPAISVADRGFQYGDGLFETIAAREGRLLEGAAHLERLAEGARILCFPEPDTALLAAEAESLIAQQGAGERHVIKILLSRGPGGRGLLPPAEPEPTRAVMRLAWPGHPAEWGERGVRTISCATRQMSGDALDGRIKSMNQLNHIAARMEWSDPDIAEGLLRDHENRLIEGTVTNLFLVLEGTLLTPDLSGAGLPGITRRRVLELARAAGIPVREGVVRPQDLEEADEMFLTNSLVGIWPVRQHDARRLPRAPGPVTRQLSEALEATYA</sequence>
<dbReference type="Proteomes" id="UP001575181">
    <property type="component" value="Unassembled WGS sequence"/>
</dbReference>
<name>A0ABV4TXN9_9GAMM</name>
<evidence type="ECO:0000256" key="2">
    <source>
        <dbReference type="ARBA" id="ARBA00009320"/>
    </source>
</evidence>
<keyword evidence="6 13" id="KW-0456">Lyase</keyword>
<evidence type="ECO:0000256" key="12">
    <source>
        <dbReference type="RuleBase" id="RU004516"/>
    </source>
</evidence>
<dbReference type="SUPFAM" id="SSF56752">
    <property type="entry name" value="D-aminoacid aminotransferase-like PLP-dependent enzymes"/>
    <property type="match status" value="1"/>
</dbReference>
<reference evidence="13 14" key="1">
    <citation type="submission" date="2024-08" db="EMBL/GenBank/DDBJ databases">
        <title>Whole-genome sequencing of halo(alkali)philic microorganisms from hypersaline lakes.</title>
        <authorList>
            <person name="Sorokin D.Y."/>
            <person name="Merkel A.Y."/>
            <person name="Messina E."/>
            <person name="Yakimov M."/>
        </authorList>
    </citation>
    <scope>NUCLEOTIDE SEQUENCE [LARGE SCALE GENOMIC DNA]</scope>
    <source>
        <strain evidence="13 14">Cl-TMA</strain>
    </source>
</reference>
<evidence type="ECO:0000313" key="14">
    <source>
        <dbReference type="Proteomes" id="UP001575181"/>
    </source>
</evidence>
<organism evidence="13 14">
    <name type="scientific">Thiohalorhabdus methylotrophus</name>
    <dbReference type="NCBI Taxonomy" id="3242694"/>
    <lineage>
        <taxon>Bacteria</taxon>
        <taxon>Pseudomonadati</taxon>
        <taxon>Pseudomonadota</taxon>
        <taxon>Gammaproteobacteria</taxon>
        <taxon>Thiohalorhabdales</taxon>
        <taxon>Thiohalorhabdaceae</taxon>
        <taxon>Thiohalorhabdus</taxon>
    </lineage>
</organism>
<comment type="similarity">
    <text evidence="2 11">Belongs to the class-IV pyridoxal-phosphate-dependent aminotransferase family.</text>
</comment>
<keyword evidence="14" id="KW-1185">Reference proteome</keyword>
<keyword evidence="4 12" id="KW-0663">Pyridoxal phosphate</keyword>
<dbReference type="InterPro" id="IPR036038">
    <property type="entry name" value="Aminotransferase-like"/>
</dbReference>
<dbReference type="InterPro" id="IPR050571">
    <property type="entry name" value="Class-IV_PLP-Dep_Aminotrnsfr"/>
</dbReference>
<proteinExistence type="inferred from homology"/>
<comment type="caution">
    <text evidence="13">The sequence shown here is derived from an EMBL/GenBank/DDBJ whole genome shotgun (WGS) entry which is preliminary data.</text>
</comment>
<dbReference type="InterPro" id="IPR018300">
    <property type="entry name" value="Aminotrans_IV_CS"/>
</dbReference>
<comment type="pathway">
    <text evidence="7">Cofactor biosynthesis; tetrahydrofolate biosynthesis; 4-aminobenzoate from chorismate: step 2/2.</text>
</comment>
<dbReference type="PANTHER" id="PTHR42743">
    <property type="entry name" value="AMINO-ACID AMINOTRANSFERASE"/>
    <property type="match status" value="1"/>
</dbReference>
<dbReference type="InterPro" id="IPR017824">
    <property type="entry name" value="Aminodeoxychorismate_lyase_IV"/>
</dbReference>
<comment type="cofactor">
    <cofactor evidence="1 12">
        <name>pyridoxal 5'-phosphate</name>
        <dbReference type="ChEBI" id="CHEBI:597326"/>
    </cofactor>
</comment>
<evidence type="ECO:0000313" key="13">
    <source>
        <dbReference type="EMBL" id="MFA9462091.1"/>
    </source>
</evidence>
<keyword evidence="5" id="KW-0289">Folate biosynthesis</keyword>
<evidence type="ECO:0000256" key="11">
    <source>
        <dbReference type="RuleBase" id="RU004106"/>
    </source>
</evidence>
<accession>A0ABV4TXN9</accession>
<evidence type="ECO:0000256" key="8">
    <source>
        <dbReference type="ARBA" id="ARBA00035676"/>
    </source>
</evidence>
<dbReference type="PANTHER" id="PTHR42743:SF2">
    <property type="entry name" value="AMINODEOXYCHORISMATE LYASE"/>
    <property type="match status" value="1"/>
</dbReference>
<dbReference type="Gene3D" id="3.20.10.10">
    <property type="entry name" value="D-amino Acid Aminotransferase, subunit A, domain 2"/>
    <property type="match status" value="1"/>
</dbReference>
<dbReference type="InterPro" id="IPR001544">
    <property type="entry name" value="Aminotrans_IV"/>
</dbReference>
<dbReference type="PROSITE" id="PS00770">
    <property type="entry name" value="AA_TRANSFER_CLASS_4"/>
    <property type="match status" value="1"/>
</dbReference>
<evidence type="ECO:0000256" key="5">
    <source>
        <dbReference type="ARBA" id="ARBA00022909"/>
    </source>
</evidence>
<evidence type="ECO:0000256" key="1">
    <source>
        <dbReference type="ARBA" id="ARBA00001933"/>
    </source>
</evidence>
<dbReference type="RefSeq" id="WP_373656877.1">
    <property type="nucleotide sequence ID" value="NZ_JBGUAW010000010.1"/>
</dbReference>
<evidence type="ECO:0000256" key="7">
    <source>
        <dbReference type="ARBA" id="ARBA00035633"/>
    </source>
</evidence>
<evidence type="ECO:0000256" key="9">
    <source>
        <dbReference type="ARBA" id="ARBA00049529"/>
    </source>
</evidence>
<protein>
    <recommendedName>
        <fullName evidence="8 10">Aminodeoxychorismate lyase</fullName>
        <ecNumber evidence="8 10">4.1.3.38</ecNumber>
    </recommendedName>
</protein>
<dbReference type="EMBL" id="JBGUAW010000010">
    <property type="protein sequence ID" value="MFA9462091.1"/>
    <property type="molecule type" value="Genomic_DNA"/>
</dbReference>
<evidence type="ECO:0000256" key="4">
    <source>
        <dbReference type="ARBA" id="ARBA00022898"/>
    </source>
</evidence>
<comment type="catalytic activity">
    <reaction evidence="9">
        <text>4-amino-4-deoxychorismate = 4-aminobenzoate + pyruvate + H(+)</text>
        <dbReference type="Rhea" id="RHEA:16201"/>
        <dbReference type="ChEBI" id="CHEBI:15361"/>
        <dbReference type="ChEBI" id="CHEBI:15378"/>
        <dbReference type="ChEBI" id="CHEBI:17836"/>
        <dbReference type="ChEBI" id="CHEBI:58406"/>
        <dbReference type="EC" id="4.1.3.38"/>
    </reaction>
</comment>
<gene>
    <name evidence="13" type="primary">pabC</name>
    <name evidence="13" type="ORF">ACERLL_14825</name>
</gene>
<dbReference type="EC" id="4.1.3.38" evidence="8 10"/>
<dbReference type="InterPro" id="IPR043132">
    <property type="entry name" value="BCAT-like_C"/>
</dbReference>